<name>A0A438BSG2_VITVI</name>
<protein>
    <submittedName>
        <fullName evidence="2">Uncharacterized protein</fullName>
    </submittedName>
</protein>
<feature type="region of interest" description="Disordered" evidence="1">
    <location>
        <begin position="1"/>
        <end position="39"/>
    </location>
</feature>
<dbReference type="AlphaFoldDB" id="A0A438BSG2"/>
<proteinExistence type="predicted"/>
<gene>
    <name evidence="2" type="ORF">CK203_090000</name>
</gene>
<evidence type="ECO:0000313" key="3">
    <source>
        <dbReference type="Proteomes" id="UP000288805"/>
    </source>
</evidence>
<feature type="compositionally biased region" description="Gly residues" evidence="1">
    <location>
        <begin position="29"/>
        <end position="39"/>
    </location>
</feature>
<reference evidence="2 3" key="1">
    <citation type="journal article" date="2018" name="PLoS Genet.">
        <title>Population sequencing reveals clonal diversity and ancestral inbreeding in the grapevine cultivar Chardonnay.</title>
        <authorList>
            <person name="Roach M.J."/>
            <person name="Johnson D.L."/>
            <person name="Bohlmann J."/>
            <person name="van Vuuren H.J."/>
            <person name="Jones S.J."/>
            <person name="Pretorius I.S."/>
            <person name="Schmidt S.A."/>
            <person name="Borneman A.R."/>
        </authorList>
    </citation>
    <scope>NUCLEOTIDE SEQUENCE [LARGE SCALE GENOMIC DNA]</scope>
    <source>
        <strain evidence="3">cv. Chardonnay</strain>
        <tissue evidence="2">Leaf</tissue>
    </source>
</reference>
<organism evidence="2 3">
    <name type="scientific">Vitis vinifera</name>
    <name type="common">Grape</name>
    <dbReference type="NCBI Taxonomy" id="29760"/>
    <lineage>
        <taxon>Eukaryota</taxon>
        <taxon>Viridiplantae</taxon>
        <taxon>Streptophyta</taxon>
        <taxon>Embryophyta</taxon>
        <taxon>Tracheophyta</taxon>
        <taxon>Spermatophyta</taxon>
        <taxon>Magnoliopsida</taxon>
        <taxon>eudicotyledons</taxon>
        <taxon>Gunneridae</taxon>
        <taxon>Pentapetalae</taxon>
        <taxon>rosids</taxon>
        <taxon>Vitales</taxon>
        <taxon>Vitaceae</taxon>
        <taxon>Viteae</taxon>
        <taxon>Vitis</taxon>
    </lineage>
</organism>
<dbReference type="Proteomes" id="UP000288805">
    <property type="component" value="Unassembled WGS sequence"/>
</dbReference>
<dbReference type="EMBL" id="QGNW01002643">
    <property type="protein sequence ID" value="RVW13896.1"/>
    <property type="molecule type" value="Genomic_DNA"/>
</dbReference>
<comment type="caution">
    <text evidence="2">The sequence shown here is derived from an EMBL/GenBank/DDBJ whole genome shotgun (WGS) entry which is preliminary data.</text>
</comment>
<feature type="compositionally biased region" description="Basic and acidic residues" evidence="1">
    <location>
        <begin position="19"/>
        <end position="28"/>
    </location>
</feature>
<evidence type="ECO:0000313" key="2">
    <source>
        <dbReference type="EMBL" id="RVW13896.1"/>
    </source>
</evidence>
<accession>A0A438BSG2</accession>
<evidence type="ECO:0000256" key="1">
    <source>
        <dbReference type="SAM" id="MobiDB-lite"/>
    </source>
</evidence>
<sequence>MTSSACPHTCPPSNGDGAARFDKGRGDGTRGGPGCMGGAFGASARPFSPNYSLVVPGRSGIEGHLVDWVEKASFRLSKF</sequence>